<evidence type="ECO:0000313" key="3">
    <source>
        <dbReference type="EMBL" id="MEA5257498.1"/>
    </source>
</evidence>
<keyword evidence="4" id="KW-1185">Reference proteome</keyword>
<dbReference type="PANTHER" id="PTHR46825">
    <property type="entry name" value="D-ALANYL-D-ALANINE-CARBOXYPEPTIDASE/ENDOPEPTIDASE AMPH"/>
    <property type="match status" value="1"/>
</dbReference>
<dbReference type="EMBL" id="JAYFUL010000008">
    <property type="protein sequence ID" value="MEA5257498.1"/>
    <property type="molecule type" value="Genomic_DNA"/>
</dbReference>
<feature type="domain" description="Beta-lactamase-related" evidence="2">
    <location>
        <begin position="37"/>
        <end position="356"/>
    </location>
</feature>
<name>A0ABU5QKD1_9BACT</name>
<dbReference type="RefSeq" id="WP_323247919.1">
    <property type="nucleotide sequence ID" value="NZ_JAYFUL010000008.1"/>
</dbReference>
<protein>
    <submittedName>
        <fullName evidence="3">Serine hydrolase</fullName>
    </submittedName>
</protein>
<evidence type="ECO:0000256" key="1">
    <source>
        <dbReference type="SAM" id="SignalP"/>
    </source>
</evidence>
<feature type="chain" id="PRO_5047376910" evidence="1">
    <location>
        <begin position="21"/>
        <end position="366"/>
    </location>
</feature>
<dbReference type="InterPro" id="IPR012338">
    <property type="entry name" value="Beta-lactam/transpept-like"/>
</dbReference>
<dbReference type="InterPro" id="IPR001466">
    <property type="entry name" value="Beta-lactam-related"/>
</dbReference>
<dbReference type="InterPro" id="IPR050491">
    <property type="entry name" value="AmpC-like"/>
</dbReference>
<evidence type="ECO:0000313" key="4">
    <source>
        <dbReference type="Proteomes" id="UP001304671"/>
    </source>
</evidence>
<dbReference type="SUPFAM" id="SSF56601">
    <property type="entry name" value="beta-lactamase/transpeptidase-like"/>
    <property type="match status" value="1"/>
</dbReference>
<dbReference type="Pfam" id="PF00144">
    <property type="entry name" value="Beta-lactamase"/>
    <property type="match status" value="1"/>
</dbReference>
<feature type="signal peptide" evidence="1">
    <location>
        <begin position="1"/>
        <end position="20"/>
    </location>
</feature>
<dbReference type="PANTHER" id="PTHR46825:SF8">
    <property type="entry name" value="BETA-LACTAMASE-RELATED"/>
    <property type="match status" value="1"/>
</dbReference>
<accession>A0ABU5QKD1</accession>
<dbReference type="Proteomes" id="UP001304671">
    <property type="component" value="Unassembled WGS sequence"/>
</dbReference>
<organism evidence="3 4">
    <name type="scientific">Arcicella aquatica</name>
    <dbReference type="NCBI Taxonomy" id="217141"/>
    <lineage>
        <taxon>Bacteria</taxon>
        <taxon>Pseudomonadati</taxon>
        <taxon>Bacteroidota</taxon>
        <taxon>Cytophagia</taxon>
        <taxon>Cytophagales</taxon>
        <taxon>Flectobacillaceae</taxon>
        <taxon>Arcicella</taxon>
    </lineage>
</organism>
<keyword evidence="1" id="KW-0732">Signal</keyword>
<gene>
    <name evidence="3" type="ORF">VB264_06875</name>
</gene>
<proteinExistence type="predicted"/>
<dbReference type="GO" id="GO:0016787">
    <property type="term" value="F:hydrolase activity"/>
    <property type="evidence" value="ECO:0007669"/>
    <property type="project" value="UniProtKB-KW"/>
</dbReference>
<dbReference type="Gene3D" id="3.40.710.10">
    <property type="entry name" value="DD-peptidase/beta-lactamase superfamily"/>
    <property type="match status" value="1"/>
</dbReference>
<evidence type="ECO:0000259" key="2">
    <source>
        <dbReference type="Pfam" id="PF00144"/>
    </source>
</evidence>
<sequence length="366" mass="41621">MKKTPLITLLLMSCLTRVNAQLSKNQLEAIVNKYANVYMSDSNAVGLSVGIIQHGKKYFYNYGLVKKGKNESPTNKTIYAMGSIAKTFVGILLAQAVKDNKVQLTDDIRKYLKGNYPNLEFNNNPITLVHLANHTARLPESLCKFPSNWQSMNQEEKYVFKQRYNREEFYKDLHTIKLDTLPGYKYIYSGSGMTLLKLILENVYQKPFQELINQYINKPLHLSTTKELLNTTEWGNYAFGKQDAAIVSHTKSIEDMTTGPGLCSTTGNMLKYIQANILAINEAIKLSHQKTFEDNNNTMALAWRLDEENSTIYHLGTGWGCNSICKFSPKYKTGIIIFVNETMNKKNMTIMANNILEELNKNSGIK</sequence>
<reference evidence="3 4" key="1">
    <citation type="submission" date="2023-12" db="EMBL/GenBank/DDBJ databases">
        <title>Novel species of the genus Arcicella isolated from rivers.</title>
        <authorList>
            <person name="Lu H."/>
        </authorList>
    </citation>
    <scope>NUCLEOTIDE SEQUENCE [LARGE SCALE GENOMIC DNA]</scope>
    <source>
        <strain evidence="3 4">LMG 21963</strain>
    </source>
</reference>
<keyword evidence="3" id="KW-0378">Hydrolase</keyword>
<comment type="caution">
    <text evidence="3">The sequence shown here is derived from an EMBL/GenBank/DDBJ whole genome shotgun (WGS) entry which is preliminary data.</text>
</comment>